<sequence length="266" mass="28595">MNCVAIAVVLTFALDLWMRPGEAANGDGAKIAEFNILCEAVLLEDADPTVEICAATVTDAEVDDIIQFNVSAAPDSWYSKFPKEYSEEEPTAKATGCSGSSDERRCIANWTMWTKAKADLLKRGTTEPHLNPSKLNKKQTGASRYIAATQLLAAEAERELSEYNSIIKPKLVKENNAITTAIKAALYGKGANKYDGSDAKTMGTLNTRDDDCKTPSAGKSIVGDLFCLCAADNTQSSAKPCGFDTPTAKSSDWQTLGSSHKTTTWS</sequence>
<reference evidence="12" key="1">
    <citation type="submission" date="2016-09" db="EMBL/GenBank/DDBJ databases">
        <authorList>
            <person name="Hebert L."/>
            <person name="Moumen B."/>
        </authorList>
    </citation>
    <scope>NUCLEOTIDE SEQUENCE [LARGE SCALE GENOMIC DNA]</scope>
    <source>
        <strain evidence="12">OVI</strain>
    </source>
</reference>
<comment type="function">
    <text evidence="1">VSG forms a coat on the surface of the parasite. The trypanosome evades the immune response of the host by expressing a series of antigenically distinct VSGs from an estimated 1000 VSG genes.</text>
</comment>
<keyword evidence="5 10" id="KW-0732">Signal</keyword>
<evidence type="ECO:0000256" key="1">
    <source>
        <dbReference type="ARBA" id="ARBA00002523"/>
    </source>
</evidence>
<protein>
    <submittedName>
        <fullName evidence="12">Variant surface glycoprotein (VSG), putative</fullName>
    </submittedName>
</protein>
<evidence type="ECO:0000313" key="12">
    <source>
        <dbReference type="EMBL" id="SCU72303.1"/>
    </source>
</evidence>
<dbReference type="AlphaFoldDB" id="A0A1G4IIH8"/>
<dbReference type="EMBL" id="CZPT02001835">
    <property type="protein sequence ID" value="SCU72303.1"/>
    <property type="molecule type" value="Genomic_DNA"/>
</dbReference>
<evidence type="ECO:0000256" key="6">
    <source>
        <dbReference type="ARBA" id="ARBA00023136"/>
    </source>
</evidence>
<feature type="compositionally biased region" description="Polar residues" evidence="9">
    <location>
        <begin position="247"/>
        <end position="266"/>
    </location>
</feature>
<evidence type="ECO:0000259" key="11">
    <source>
        <dbReference type="Pfam" id="PF13206"/>
    </source>
</evidence>
<keyword evidence="6" id="KW-0472">Membrane</keyword>
<dbReference type="RefSeq" id="XP_067082817.1">
    <property type="nucleotide sequence ID" value="XM_067226716.1"/>
</dbReference>
<feature type="region of interest" description="Disordered" evidence="9">
    <location>
        <begin position="243"/>
        <end position="266"/>
    </location>
</feature>
<accession>A0A1G4IIH8</accession>
<proteinExistence type="predicted"/>
<gene>
    <name evidence="12" type="ORF">TEOVI_000387900</name>
</gene>
<dbReference type="GO" id="GO:0005886">
    <property type="term" value="C:plasma membrane"/>
    <property type="evidence" value="ECO:0007669"/>
    <property type="project" value="UniProtKB-SubCell"/>
</dbReference>
<dbReference type="InterPro" id="IPR025932">
    <property type="entry name" value="Trypano_VSG_B_N_dom"/>
</dbReference>
<evidence type="ECO:0000256" key="4">
    <source>
        <dbReference type="ARBA" id="ARBA00022622"/>
    </source>
</evidence>
<evidence type="ECO:0000256" key="5">
    <source>
        <dbReference type="ARBA" id="ARBA00022729"/>
    </source>
</evidence>
<dbReference type="VEuPathDB" id="TriTrypDB:TEOVI_000387900"/>
<evidence type="ECO:0000256" key="8">
    <source>
        <dbReference type="ARBA" id="ARBA00023288"/>
    </source>
</evidence>
<evidence type="ECO:0000256" key="2">
    <source>
        <dbReference type="ARBA" id="ARBA00004609"/>
    </source>
</evidence>
<keyword evidence="3" id="KW-1003">Cell membrane</keyword>
<comment type="subcellular location">
    <subcellularLocation>
        <location evidence="2">Cell membrane</location>
        <topology evidence="2">Lipid-anchor</topology>
        <topology evidence="2">GPI-anchor</topology>
    </subcellularLocation>
</comment>
<feature type="domain" description="Trypanosome variant surface glycoprotein B-type N-terminal" evidence="11">
    <location>
        <begin position="18"/>
        <end position="258"/>
    </location>
</feature>
<evidence type="ECO:0000256" key="9">
    <source>
        <dbReference type="SAM" id="MobiDB-lite"/>
    </source>
</evidence>
<dbReference type="GeneID" id="92377819"/>
<dbReference type="Pfam" id="PF13206">
    <property type="entry name" value="VSG_B"/>
    <property type="match status" value="1"/>
</dbReference>
<feature type="signal peptide" evidence="10">
    <location>
        <begin position="1"/>
        <end position="23"/>
    </location>
</feature>
<evidence type="ECO:0000256" key="3">
    <source>
        <dbReference type="ARBA" id="ARBA00022475"/>
    </source>
</evidence>
<organism evidence="12 13">
    <name type="scientific">Trypanosoma equiperdum</name>
    <dbReference type="NCBI Taxonomy" id="5694"/>
    <lineage>
        <taxon>Eukaryota</taxon>
        <taxon>Discoba</taxon>
        <taxon>Euglenozoa</taxon>
        <taxon>Kinetoplastea</taxon>
        <taxon>Metakinetoplastina</taxon>
        <taxon>Trypanosomatida</taxon>
        <taxon>Trypanosomatidae</taxon>
        <taxon>Trypanosoma</taxon>
    </lineage>
</organism>
<evidence type="ECO:0000313" key="13">
    <source>
        <dbReference type="Proteomes" id="UP000195570"/>
    </source>
</evidence>
<evidence type="ECO:0000256" key="10">
    <source>
        <dbReference type="SAM" id="SignalP"/>
    </source>
</evidence>
<name>A0A1G4IIH8_TRYEQ</name>
<keyword evidence="7" id="KW-0325">Glycoprotein</keyword>
<dbReference type="Proteomes" id="UP000195570">
    <property type="component" value="Unassembled WGS sequence"/>
</dbReference>
<feature type="chain" id="PRO_5009235555" evidence="10">
    <location>
        <begin position="24"/>
        <end position="266"/>
    </location>
</feature>
<dbReference type="GO" id="GO:0098552">
    <property type="term" value="C:side of membrane"/>
    <property type="evidence" value="ECO:0007669"/>
    <property type="project" value="UniProtKB-KW"/>
</dbReference>
<keyword evidence="13" id="KW-1185">Reference proteome</keyword>
<keyword evidence="4" id="KW-0336">GPI-anchor</keyword>
<comment type="caution">
    <text evidence="12">The sequence shown here is derived from an EMBL/GenBank/DDBJ whole genome shotgun (WGS) entry which is preliminary data.</text>
</comment>
<keyword evidence="8" id="KW-0449">Lipoprotein</keyword>
<evidence type="ECO:0000256" key="7">
    <source>
        <dbReference type="ARBA" id="ARBA00023180"/>
    </source>
</evidence>